<dbReference type="EMBL" id="BTSX01000006">
    <property type="protein sequence ID" value="GMT07336.1"/>
    <property type="molecule type" value="Genomic_DNA"/>
</dbReference>
<feature type="non-terminal residue" evidence="2">
    <location>
        <position position="110"/>
    </location>
</feature>
<protein>
    <submittedName>
        <fullName evidence="2">Uncharacterized protein</fullName>
    </submittedName>
</protein>
<reference evidence="2" key="1">
    <citation type="submission" date="2023-10" db="EMBL/GenBank/DDBJ databases">
        <title>Genome assembly of Pristionchus species.</title>
        <authorList>
            <person name="Yoshida K."/>
            <person name="Sommer R.J."/>
        </authorList>
    </citation>
    <scope>NUCLEOTIDE SEQUENCE</scope>
    <source>
        <strain evidence="2">RS0144</strain>
    </source>
</reference>
<sequence length="110" mass="12104">QNNGSGISSGASIDDVITIDDSDDDIIDCTPDSDPLVARGETSDIRARRRKERDDMDVIMDIDTNKTNATDARIAVIQSLQFLDTMLNDPTLDQFAITLFRMEISVLIGV</sequence>
<accession>A0AAV5UK04</accession>
<feature type="region of interest" description="Disordered" evidence="1">
    <location>
        <begin position="29"/>
        <end position="49"/>
    </location>
</feature>
<name>A0AAV5UK04_9BILA</name>
<dbReference type="AlphaFoldDB" id="A0AAV5UK04"/>
<feature type="non-terminal residue" evidence="2">
    <location>
        <position position="1"/>
    </location>
</feature>
<evidence type="ECO:0000313" key="3">
    <source>
        <dbReference type="Proteomes" id="UP001432027"/>
    </source>
</evidence>
<proteinExistence type="predicted"/>
<gene>
    <name evidence="2" type="ORF">PENTCL1PPCAC_29510</name>
</gene>
<organism evidence="2 3">
    <name type="scientific">Pristionchus entomophagus</name>
    <dbReference type="NCBI Taxonomy" id="358040"/>
    <lineage>
        <taxon>Eukaryota</taxon>
        <taxon>Metazoa</taxon>
        <taxon>Ecdysozoa</taxon>
        <taxon>Nematoda</taxon>
        <taxon>Chromadorea</taxon>
        <taxon>Rhabditida</taxon>
        <taxon>Rhabditina</taxon>
        <taxon>Diplogasteromorpha</taxon>
        <taxon>Diplogasteroidea</taxon>
        <taxon>Neodiplogasteridae</taxon>
        <taxon>Pristionchus</taxon>
    </lineage>
</organism>
<keyword evidence="3" id="KW-1185">Reference proteome</keyword>
<evidence type="ECO:0000313" key="2">
    <source>
        <dbReference type="EMBL" id="GMT07336.1"/>
    </source>
</evidence>
<evidence type="ECO:0000256" key="1">
    <source>
        <dbReference type="SAM" id="MobiDB-lite"/>
    </source>
</evidence>
<dbReference type="Proteomes" id="UP001432027">
    <property type="component" value="Unassembled WGS sequence"/>
</dbReference>
<comment type="caution">
    <text evidence="2">The sequence shown here is derived from an EMBL/GenBank/DDBJ whole genome shotgun (WGS) entry which is preliminary data.</text>
</comment>